<reference evidence="31" key="3">
    <citation type="submission" date="2015-06" db="UniProtKB">
        <authorList>
            <consortium name="EnsemblMetazoa"/>
        </authorList>
    </citation>
    <scope>IDENTIFICATION</scope>
</reference>
<dbReference type="GO" id="GO:0005886">
    <property type="term" value="C:plasma membrane"/>
    <property type="evidence" value="ECO:0007669"/>
    <property type="project" value="UniProtKB-SubCell"/>
</dbReference>
<dbReference type="InterPro" id="IPR017441">
    <property type="entry name" value="Protein_kinase_ATP_BS"/>
</dbReference>
<dbReference type="FunCoup" id="R7UIK6">
    <property type="interactions" value="1864"/>
</dbReference>
<evidence type="ECO:0000256" key="26">
    <source>
        <dbReference type="PROSITE-ProRule" id="PRU10141"/>
    </source>
</evidence>
<dbReference type="CDD" id="cd14058">
    <property type="entry name" value="STKc_TAK1"/>
    <property type="match status" value="1"/>
</dbReference>
<evidence type="ECO:0000256" key="13">
    <source>
        <dbReference type="ARBA" id="ARBA00022703"/>
    </source>
</evidence>
<dbReference type="PANTHER" id="PTHR46716">
    <property type="entry name" value="MITOGEN-ACTIVATED PROTEIN KINASE KINASE KINASE 7"/>
    <property type="match status" value="1"/>
</dbReference>
<dbReference type="InterPro" id="IPR001245">
    <property type="entry name" value="Ser-Thr/Tyr_kinase_cat_dom"/>
</dbReference>
<dbReference type="STRING" id="283909.R7UIK6"/>
<dbReference type="GO" id="GO:0046872">
    <property type="term" value="F:metal ion binding"/>
    <property type="evidence" value="ECO:0007669"/>
    <property type="project" value="UniProtKB-KW"/>
</dbReference>
<comment type="cofactor">
    <cofactor evidence="1">
        <name>Mg(2+)</name>
        <dbReference type="ChEBI" id="CHEBI:18420"/>
    </cofactor>
</comment>
<evidence type="ECO:0000256" key="3">
    <source>
        <dbReference type="ARBA" id="ARBA00004496"/>
    </source>
</evidence>
<dbReference type="AlphaFoldDB" id="R7UIK6"/>
<dbReference type="GO" id="GO:0043123">
    <property type="term" value="P:positive regulation of canonical NF-kappaB signal transduction"/>
    <property type="evidence" value="ECO:0007669"/>
    <property type="project" value="UniProtKB-ARBA"/>
</dbReference>
<dbReference type="Gene3D" id="1.10.510.10">
    <property type="entry name" value="Transferase(Phosphotransferase) domain 1"/>
    <property type="match status" value="1"/>
</dbReference>
<dbReference type="Gene3D" id="3.30.200.20">
    <property type="entry name" value="Phosphorylase Kinase, domain 1"/>
    <property type="match status" value="1"/>
</dbReference>
<organism evidence="30">
    <name type="scientific">Capitella teleta</name>
    <name type="common">Polychaete worm</name>
    <dbReference type="NCBI Taxonomy" id="283909"/>
    <lineage>
        <taxon>Eukaryota</taxon>
        <taxon>Metazoa</taxon>
        <taxon>Spiralia</taxon>
        <taxon>Lophotrochozoa</taxon>
        <taxon>Annelida</taxon>
        <taxon>Polychaeta</taxon>
        <taxon>Sedentaria</taxon>
        <taxon>Scolecida</taxon>
        <taxon>Capitellidae</taxon>
        <taxon>Capitella</taxon>
    </lineage>
</organism>
<keyword evidence="13" id="KW-0053">Apoptosis</keyword>
<dbReference type="GO" id="GO:0019901">
    <property type="term" value="F:protein kinase binding"/>
    <property type="evidence" value="ECO:0007669"/>
    <property type="project" value="UniProtKB-ARBA"/>
</dbReference>
<name>R7UIK6_CAPTE</name>
<evidence type="ECO:0000313" key="32">
    <source>
        <dbReference type="Proteomes" id="UP000014760"/>
    </source>
</evidence>
<dbReference type="PROSITE" id="PS00107">
    <property type="entry name" value="PROTEIN_KINASE_ATP"/>
    <property type="match status" value="1"/>
</dbReference>
<keyword evidence="16" id="KW-0418">Kinase</keyword>
<evidence type="ECO:0000256" key="8">
    <source>
        <dbReference type="ARBA" id="ARBA00022490"/>
    </source>
</evidence>
<feature type="region of interest" description="Disordered" evidence="28">
    <location>
        <begin position="339"/>
        <end position="370"/>
    </location>
</feature>
<evidence type="ECO:0000256" key="20">
    <source>
        <dbReference type="ARBA" id="ARBA00023015"/>
    </source>
</evidence>
<dbReference type="GO" id="GO:0006955">
    <property type="term" value="P:immune response"/>
    <property type="evidence" value="ECO:0007669"/>
    <property type="project" value="TreeGrafter"/>
</dbReference>
<keyword evidence="9" id="KW-1017">Isopeptide bond</keyword>
<evidence type="ECO:0000256" key="28">
    <source>
        <dbReference type="SAM" id="MobiDB-lite"/>
    </source>
</evidence>
<reference evidence="30 32" key="2">
    <citation type="journal article" date="2013" name="Nature">
        <title>Insights into bilaterian evolution from three spiralian genomes.</title>
        <authorList>
            <person name="Simakov O."/>
            <person name="Marletaz F."/>
            <person name="Cho S.J."/>
            <person name="Edsinger-Gonzales E."/>
            <person name="Havlak P."/>
            <person name="Hellsten U."/>
            <person name="Kuo D.H."/>
            <person name="Larsson T."/>
            <person name="Lv J."/>
            <person name="Arendt D."/>
            <person name="Savage R."/>
            <person name="Osoegawa K."/>
            <person name="de Jong P."/>
            <person name="Grimwood J."/>
            <person name="Chapman J.A."/>
            <person name="Shapiro H."/>
            <person name="Aerts A."/>
            <person name="Otillar R.P."/>
            <person name="Terry A.Y."/>
            <person name="Boore J.L."/>
            <person name="Grigoriev I.V."/>
            <person name="Lindberg D.R."/>
            <person name="Seaver E.C."/>
            <person name="Weisblat D.A."/>
            <person name="Putnam N.H."/>
            <person name="Rokhsar D.S."/>
        </authorList>
    </citation>
    <scope>NUCLEOTIDE SEQUENCE</scope>
    <source>
        <strain evidence="30 32">I ESC-2004</strain>
    </source>
</reference>
<sequence>MALNSGFVEEIDYHELQFFEVVGRGAFGVVSRARWKEINVAVKLIETESEKKAFITELKQLSRVNHPNIVKLYGACTKQPVCLVMEYAEGGSLYNVLHGSGSQPEYTAGHAISWALQSASGVAYLHGMKPKPLVHRDLKPPNLLLNRGGTVLRICDFGTACDAHTHMTNNKGSAAWMAPEVFEGNNYSEKCDVFSWGIILWEVLTRRKPFDDIGGPAFRIMWAVHNGTRPPLIQDCPKPIETLMTRCWSSNPMERPSMNEVERVMRQLMPFFNGADQPLRYPQPDEPEGRMSDSDLTGLTHGSTGRTILETMRYQTHGEPVPMVQPSVVSKVVVFEDKHRRTSAPASLAASRESLNDGTRPPHTASPVDSFNKRFSADLSKLDEGNIMQSVASGRTNVARGHRRTGSHGTNFLSTPSVAWSPPKGHRRTGSFGNTPLPSESPHGVTHSITAPELNATTPQSLNPEAWNTNVPPQGFQFKGMLSSYGSEVSGIDRSMIIVDHELQPLAPYPTSQESIGIFEQHVRYTQEYIRVKTEIELLKQEKENLMNILETDKQEQESSLKVIKEYTDLVSENEQLGLLQKNLKLQLDQLKKSQRTAQCSV</sequence>
<reference evidence="32" key="1">
    <citation type="submission" date="2012-12" db="EMBL/GenBank/DDBJ databases">
        <authorList>
            <person name="Hellsten U."/>
            <person name="Grimwood J."/>
            <person name="Chapman J.A."/>
            <person name="Shapiro H."/>
            <person name="Aerts A."/>
            <person name="Otillar R.P."/>
            <person name="Terry A.Y."/>
            <person name="Boore J.L."/>
            <person name="Simakov O."/>
            <person name="Marletaz F."/>
            <person name="Cho S.-J."/>
            <person name="Edsinger-Gonzales E."/>
            <person name="Havlak P."/>
            <person name="Kuo D.-H."/>
            <person name="Larsson T."/>
            <person name="Lv J."/>
            <person name="Arendt D."/>
            <person name="Savage R."/>
            <person name="Osoegawa K."/>
            <person name="de Jong P."/>
            <person name="Lindberg D.R."/>
            <person name="Seaver E.C."/>
            <person name="Weisblat D.A."/>
            <person name="Putnam N.H."/>
            <person name="Grigoriev I.V."/>
            <person name="Rokhsar D.S."/>
        </authorList>
    </citation>
    <scope>NUCLEOTIDE SEQUENCE</scope>
    <source>
        <strain evidence="32">I ESC-2004</strain>
    </source>
</reference>
<evidence type="ECO:0000256" key="1">
    <source>
        <dbReference type="ARBA" id="ARBA00001946"/>
    </source>
</evidence>
<dbReference type="SUPFAM" id="SSF56112">
    <property type="entry name" value="Protein kinase-like (PK-like)"/>
    <property type="match status" value="1"/>
</dbReference>
<keyword evidence="32" id="KW-1185">Reference proteome</keyword>
<dbReference type="PROSITE" id="PS50011">
    <property type="entry name" value="PROTEIN_KINASE_DOM"/>
    <property type="match status" value="1"/>
</dbReference>
<comment type="subcellular location">
    <subcellularLocation>
        <location evidence="2">Cell membrane</location>
        <topology evidence="2">Peripheral membrane protein</topology>
        <orientation evidence="2">Cytoplasmic side</orientation>
    </subcellularLocation>
    <subcellularLocation>
        <location evidence="3">Cytoplasm</location>
    </subcellularLocation>
</comment>
<keyword evidence="8" id="KW-0963">Cytoplasm</keyword>
<dbReference type="Proteomes" id="UP000014760">
    <property type="component" value="Unassembled WGS sequence"/>
</dbReference>
<evidence type="ECO:0000256" key="4">
    <source>
        <dbReference type="ARBA" id="ARBA00006529"/>
    </source>
</evidence>
<dbReference type="GO" id="GO:0009893">
    <property type="term" value="P:positive regulation of metabolic process"/>
    <property type="evidence" value="ECO:0007669"/>
    <property type="project" value="UniProtKB-ARBA"/>
</dbReference>
<evidence type="ECO:0000256" key="22">
    <source>
        <dbReference type="ARBA" id="ARBA00023136"/>
    </source>
</evidence>
<protein>
    <recommendedName>
        <fullName evidence="6">Mitogen-activated protein kinase kinase kinase 7</fullName>
        <ecNumber evidence="5">2.7.11.25</ecNumber>
    </recommendedName>
</protein>
<keyword evidence="10" id="KW-0723">Serine/threonine-protein kinase</keyword>
<feature type="domain" description="Protein kinase" evidence="29">
    <location>
        <begin position="16"/>
        <end position="272"/>
    </location>
</feature>
<evidence type="ECO:0000256" key="12">
    <source>
        <dbReference type="ARBA" id="ARBA00022679"/>
    </source>
</evidence>
<comment type="similarity">
    <text evidence="4">Belongs to the protein kinase superfamily. STE Ser/Thr protein kinase family. MAP kinase kinase kinase subfamily.</text>
</comment>
<dbReference type="GO" id="GO:0006915">
    <property type="term" value="P:apoptotic process"/>
    <property type="evidence" value="ECO:0007669"/>
    <property type="project" value="UniProtKB-KW"/>
</dbReference>
<keyword evidence="23" id="KW-0804">Transcription</keyword>
<evidence type="ECO:0000256" key="10">
    <source>
        <dbReference type="ARBA" id="ARBA00022527"/>
    </source>
</evidence>
<keyword evidence="11" id="KW-0597">Phosphoprotein</keyword>
<evidence type="ECO:0000256" key="7">
    <source>
        <dbReference type="ARBA" id="ARBA00022475"/>
    </source>
</evidence>
<evidence type="ECO:0000259" key="29">
    <source>
        <dbReference type="PROSITE" id="PS50011"/>
    </source>
</evidence>
<keyword evidence="17 26" id="KW-0067">ATP-binding</keyword>
<dbReference type="FunFam" id="1.10.510.10:FF:000143">
    <property type="entry name" value="Mitogen-activated protein kinase kinase kinase 7"/>
    <property type="match status" value="1"/>
</dbReference>
<dbReference type="GO" id="GO:0005524">
    <property type="term" value="F:ATP binding"/>
    <property type="evidence" value="ECO:0007669"/>
    <property type="project" value="UniProtKB-UniRule"/>
</dbReference>
<evidence type="ECO:0000256" key="27">
    <source>
        <dbReference type="SAM" id="Coils"/>
    </source>
</evidence>
<evidence type="ECO:0000256" key="2">
    <source>
        <dbReference type="ARBA" id="ARBA00004413"/>
    </source>
</evidence>
<evidence type="ECO:0000256" key="19">
    <source>
        <dbReference type="ARBA" id="ARBA00022843"/>
    </source>
</evidence>
<comment type="catalytic activity">
    <reaction evidence="24">
        <text>L-threonyl-[protein] + ATP = O-phospho-L-threonyl-[protein] + ADP + H(+)</text>
        <dbReference type="Rhea" id="RHEA:46608"/>
        <dbReference type="Rhea" id="RHEA-COMP:11060"/>
        <dbReference type="Rhea" id="RHEA-COMP:11605"/>
        <dbReference type="ChEBI" id="CHEBI:15378"/>
        <dbReference type="ChEBI" id="CHEBI:30013"/>
        <dbReference type="ChEBI" id="CHEBI:30616"/>
        <dbReference type="ChEBI" id="CHEBI:61977"/>
        <dbReference type="ChEBI" id="CHEBI:456216"/>
        <dbReference type="EC" id="2.7.11.25"/>
    </reaction>
</comment>
<dbReference type="PANTHER" id="PTHR46716:SF1">
    <property type="entry name" value="MITOGEN-ACTIVATED PROTEIN KINASE KINASE KINASE 7"/>
    <property type="match status" value="1"/>
</dbReference>
<comment type="catalytic activity">
    <reaction evidence="25">
        <text>L-seryl-[protein] + ATP = O-phospho-L-seryl-[protein] + ADP + H(+)</text>
        <dbReference type="Rhea" id="RHEA:17989"/>
        <dbReference type="Rhea" id="RHEA-COMP:9863"/>
        <dbReference type="Rhea" id="RHEA-COMP:11604"/>
        <dbReference type="ChEBI" id="CHEBI:15378"/>
        <dbReference type="ChEBI" id="CHEBI:29999"/>
        <dbReference type="ChEBI" id="CHEBI:30616"/>
        <dbReference type="ChEBI" id="CHEBI:83421"/>
        <dbReference type="ChEBI" id="CHEBI:456216"/>
        <dbReference type="EC" id="2.7.11.25"/>
    </reaction>
</comment>
<dbReference type="OMA" id="RCSACCW"/>
<evidence type="ECO:0000256" key="14">
    <source>
        <dbReference type="ARBA" id="ARBA00022723"/>
    </source>
</evidence>
<dbReference type="EMBL" id="KB303020">
    <property type="protein sequence ID" value="ELU03623.1"/>
    <property type="molecule type" value="Genomic_DNA"/>
</dbReference>
<keyword evidence="19" id="KW-0832">Ubl conjugation</keyword>
<dbReference type="GO" id="GO:0007254">
    <property type="term" value="P:JNK cascade"/>
    <property type="evidence" value="ECO:0007669"/>
    <property type="project" value="TreeGrafter"/>
</dbReference>
<dbReference type="FunFam" id="3.30.200.20:FF:000152">
    <property type="entry name" value="Mitogen-activated protein kinase kinase kinase 7"/>
    <property type="match status" value="1"/>
</dbReference>
<keyword evidence="15 26" id="KW-0547">Nucleotide-binding</keyword>
<accession>R7UIK6</accession>
<evidence type="ECO:0000313" key="30">
    <source>
        <dbReference type="EMBL" id="ELU03623.1"/>
    </source>
</evidence>
<evidence type="ECO:0000256" key="5">
    <source>
        <dbReference type="ARBA" id="ARBA00012406"/>
    </source>
</evidence>
<keyword evidence="22" id="KW-0472">Membrane</keyword>
<evidence type="ECO:0000256" key="25">
    <source>
        <dbReference type="ARBA" id="ARBA00048329"/>
    </source>
</evidence>
<dbReference type="GO" id="GO:0043410">
    <property type="term" value="P:positive regulation of MAPK cascade"/>
    <property type="evidence" value="ECO:0007669"/>
    <property type="project" value="UniProtKB-ARBA"/>
</dbReference>
<gene>
    <name evidence="30" type="ORF">CAPTEDRAFT_17809</name>
</gene>
<keyword evidence="20" id="KW-0805">Transcription regulation</keyword>
<dbReference type="GO" id="GO:0005737">
    <property type="term" value="C:cytoplasm"/>
    <property type="evidence" value="ECO:0007669"/>
    <property type="project" value="UniProtKB-SubCell"/>
</dbReference>
<dbReference type="EC" id="2.7.11.25" evidence="5"/>
<keyword evidence="27" id="KW-0175">Coiled coil</keyword>
<dbReference type="InterPro" id="IPR000719">
    <property type="entry name" value="Prot_kinase_dom"/>
</dbReference>
<feature type="coiled-coil region" evidence="27">
    <location>
        <begin position="522"/>
        <end position="560"/>
    </location>
</feature>
<proteinExistence type="inferred from homology"/>
<dbReference type="EnsemblMetazoa" id="CapteT17809">
    <property type="protein sequence ID" value="CapteP17809"/>
    <property type="gene ID" value="CapteG17809"/>
</dbReference>
<keyword evidence="14" id="KW-0479">Metal-binding</keyword>
<evidence type="ECO:0000256" key="9">
    <source>
        <dbReference type="ARBA" id="ARBA00022499"/>
    </source>
</evidence>
<evidence type="ECO:0000256" key="15">
    <source>
        <dbReference type="ARBA" id="ARBA00022741"/>
    </source>
</evidence>
<keyword evidence="18" id="KW-0460">Magnesium</keyword>
<evidence type="ECO:0000256" key="24">
    <source>
        <dbReference type="ARBA" id="ARBA00047559"/>
    </source>
</evidence>
<dbReference type="OrthoDB" id="10261027at2759"/>
<feature type="region of interest" description="Disordered" evidence="28">
    <location>
        <begin position="275"/>
        <end position="303"/>
    </location>
</feature>
<feature type="region of interest" description="Disordered" evidence="28">
    <location>
        <begin position="395"/>
        <end position="447"/>
    </location>
</feature>
<dbReference type="Pfam" id="PF07714">
    <property type="entry name" value="PK_Tyr_Ser-Thr"/>
    <property type="match status" value="1"/>
</dbReference>
<evidence type="ECO:0000256" key="6">
    <source>
        <dbReference type="ARBA" id="ARBA00017660"/>
    </source>
</evidence>
<evidence type="ECO:0000256" key="17">
    <source>
        <dbReference type="ARBA" id="ARBA00022840"/>
    </source>
</evidence>
<dbReference type="PROSITE" id="PS00108">
    <property type="entry name" value="PROTEIN_KINASE_ST"/>
    <property type="match status" value="1"/>
</dbReference>
<keyword evidence="7" id="KW-1003">Cell membrane</keyword>
<evidence type="ECO:0000256" key="16">
    <source>
        <dbReference type="ARBA" id="ARBA00022777"/>
    </source>
</evidence>
<evidence type="ECO:0000256" key="18">
    <source>
        <dbReference type="ARBA" id="ARBA00022842"/>
    </source>
</evidence>
<evidence type="ECO:0000313" key="31">
    <source>
        <dbReference type="EnsemblMetazoa" id="CapteP17809"/>
    </source>
</evidence>
<evidence type="ECO:0000256" key="21">
    <source>
        <dbReference type="ARBA" id="ARBA00023016"/>
    </source>
</evidence>
<dbReference type="InterPro" id="IPR008271">
    <property type="entry name" value="Ser/Thr_kinase_AS"/>
</dbReference>
<keyword evidence="21" id="KW-0346">Stress response</keyword>
<keyword evidence="12" id="KW-0808">Transferase</keyword>
<feature type="compositionally biased region" description="Polar residues" evidence="28">
    <location>
        <begin position="407"/>
        <end position="418"/>
    </location>
</feature>
<dbReference type="EMBL" id="AMQN01001496">
    <property type="status" value="NOT_ANNOTATED_CDS"/>
    <property type="molecule type" value="Genomic_DNA"/>
</dbReference>
<feature type="compositionally biased region" description="Polar residues" evidence="28">
    <location>
        <begin position="294"/>
        <end position="303"/>
    </location>
</feature>
<evidence type="ECO:0000256" key="23">
    <source>
        <dbReference type="ARBA" id="ARBA00023163"/>
    </source>
</evidence>
<dbReference type="GO" id="GO:0004709">
    <property type="term" value="F:MAP kinase kinase kinase activity"/>
    <property type="evidence" value="ECO:0007669"/>
    <property type="project" value="UniProtKB-EC"/>
</dbReference>
<dbReference type="SMART" id="SM00220">
    <property type="entry name" value="S_TKc"/>
    <property type="match status" value="1"/>
</dbReference>
<feature type="binding site" evidence="26">
    <location>
        <position position="43"/>
    </location>
    <ligand>
        <name>ATP</name>
        <dbReference type="ChEBI" id="CHEBI:30616"/>
    </ligand>
</feature>
<dbReference type="GO" id="GO:0071560">
    <property type="term" value="P:cellular response to transforming growth factor beta stimulus"/>
    <property type="evidence" value="ECO:0007669"/>
    <property type="project" value="UniProtKB-ARBA"/>
</dbReference>
<dbReference type="PRINTS" id="PR00109">
    <property type="entry name" value="TYRKINASE"/>
</dbReference>
<dbReference type="InterPro" id="IPR011009">
    <property type="entry name" value="Kinase-like_dom_sf"/>
</dbReference>
<dbReference type="HOGENOM" id="CLU_000288_7_41_1"/>
<evidence type="ECO:0000256" key="11">
    <source>
        <dbReference type="ARBA" id="ARBA00022553"/>
    </source>
</evidence>